<feature type="transmembrane region" description="Helical" evidence="1">
    <location>
        <begin position="84"/>
        <end position="108"/>
    </location>
</feature>
<name>A0A6A2WF15_HIBSY</name>
<comment type="caution">
    <text evidence="2">The sequence shown here is derived from an EMBL/GenBank/DDBJ whole genome shotgun (WGS) entry which is preliminary data.</text>
</comment>
<evidence type="ECO:0000256" key="1">
    <source>
        <dbReference type="SAM" id="Phobius"/>
    </source>
</evidence>
<organism evidence="2 3">
    <name type="scientific">Hibiscus syriacus</name>
    <name type="common">Rose of Sharon</name>
    <dbReference type="NCBI Taxonomy" id="106335"/>
    <lineage>
        <taxon>Eukaryota</taxon>
        <taxon>Viridiplantae</taxon>
        <taxon>Streptophyta</taxon>
        <taxon>Embryophyta</taxon>
        <taxon>Tracheophyta</taxon>
        <taxon>Spermatophyta</taxon>
        <taxon>Magnoliopsida</taxon>
        <taxon>eudicotyledons</taxon>
        <taxon>Gunneridae</taxon>
        <taxon>Pentapetalae</taxon>
        <taxon>rosids</taxon>
        <taxon>malvids</taxon>
        <taxon>Malvales</taxon>
        <taxon>Malvaceae</taxon>
        <taxon>Malvoideae</taxon>
        <taxon>Hibiscus</taxon>
    </lineage>
</organism>
<evidence type="ECO:0000313" key="3">
    <source>
        <dbReference type="Proteomes" id="UP000436088"/>
    </source>
</evidence>
<gene>
    <name evidence="2" type="ORF">F3Y22_tig00116997pilonHSYRG01040</name>
</gene>
<proteinExistence type="predicted"/>
<dbReference type="EMBL" id="VEPZ02001762">
    <property type="protein sequence ID" value="KAE8657113.1"/>
    <property type="molecule type" value="Genomic_DNA"/>
</dbReference>
<keyword evidence="1" id="KW-0812">Transmembrane</keyword>
<accession>A0A6A2WF15</accession>
<reference evidence="2" key="1">
    <citation type="submission" date="2019-09" db="EMBL/GenBank/DDBJ databases">
        <title>Draft genome information of white flower Hibiscus syriacus.</title>
        <authorList>
            <person name="Kim Y.-M."/>
        </authorList>
    </citation>
    <scope>NUCLEOTIDE SEQUENCE [LARGE SCALE GENOMIC DNA]</scope>
    <source>
        <strain evidence="2">YM2019G1</strain>
    </source>
</reference>
<evidence type="ECO:0000313" key="2">
    <source>
        <dbReference type="EMBL" id="KAE8657113.1"/>
    </source>
</evidence>
<keyword evidence="1" id="KW-1133">Transmembrane helix</keyword>
<protein>
    <submittedName>
        <fullName evidence="2">Uncharacterized protein</fullName>
    </submittedName>
</protein>
<keyword evidence="1" id="KW-0472">Membrane</keyword>
<sequence length="136" mass="14873">MEDRPETELISIPATPRVSTPEIQTAVGEEVTAAEVFDSMDTDVEEVGHLTKLNPQDAWLPITESRNGNAHYAAFHNLNAGVGFLALVIPVAFAFLGWLLLGYAYPAFECFKTMEKNKVGIEDSDFGVNIGSLSHF</sequence>
<keyword evidence="3" id="KW-1185">Reference proteome</keyword>
<dbReference type="AlphaFoldDB" id="A0A6A2WF15"/>
<dbReference type="Proteomes" id="UP000436088">
    <property type="component" value="Unassembled WGS sequence"/>
</dbReference>